<sequence length="105" mass="11745">MRIGQNLHRQRYGAKTMSTTAFLFRKSKWGSIRTLQSFGRVISVTLANMDAMMPGMLTSASGSWLDWELLDIIGSICKGPFLGSSCGRARRQSTSGRLHETIVYR</sequence>
<organism evidence="1 2">
    <name type="scientific">Ascobolus immersus RN42</name>
    <dbReference type="NCBI Taxonomy" id="1160509"/>
    <lineage>
        <taxon>Eukaryota</taxon>
        <taxon>Fungi</taxon>
        <taxon>Dikarya</taxon>
        <taxon>Ascomycota</taxon>
        <taxon>Pezizomycotina</taxon>
        <taxon>Pezizomycetes</taxon>
        <taxon>Pezizales</taxon>
        <taxon>Ascobolaceae</taxon>
        <taxon>Ascobolus</taxon>
    </lineage>
</organism>
<name>A0A3N4IES8_ASCIM</name>
<dbReference type="AlphaFoldDB" id="A0A3N4IES8"/>
<proteinExistence type="predicted"/>
<evidence type="ECO:0000313" key="1">
    <source>
        <dbReference type="EMBL" id="RPA84625.1"/>
    </source>
</evidence>
<dbReference type="Proteomes" id="UP000275078">
    <property type="component" value="Unassembled WGS sequence"/>
</dbReference>
<accession>A0A3N4IES8</accession>
<evidence type="ECO:0000313" key="2">
    <source>
        <dbReference type="Proteomes" id="UP000275078"/>
    </source>
</evidence>
<reference evidence="1 2" key="1">
    <citation type="journal article" date="2018" name="Nat. Ecol. Evol.">
        <title>Pezizomycetes genomes reveal the molecular basis of ectomycorrhizal truffle lifestyle.</title>
        <authorList>
            <person name="Murat C."/>
            <person name="Payen T."/>
            <person name="Noel B."/>
            <person name="Kuo A."/>
            <person name="Morin E."/>
            <person name="Chen J."/>
            <person name="Kohler A."/>
            <person name="Krizsan K."/>
            <person name="Balestrini R."/>
            <person name="Da Silva C."/>
            <person name="Montanini B."/>
            <person name="Hainaut M."/>
            <person name="Levati E."/>
            <person name="Barry K.W."/>
            <person name="Belfiori B."/>
            <person name="Cichocki N."/>
            <person name="Clum A."/>
            <person name="Dockter R.B."/>
            <person name="Fauchery L."/>
            <person name="Guy J."/>
            <person name="Iotti M."/>
            <person name="Le Tacon F."/>
            <person name="Lindquist E.A."/>
            <person name="Lipzen A."/>
            <person name="Malagnac F."/>
            <person name="Mello A."/>
            <person name="Molinier V."/>
            <person name="Miyauchi S."/>
            <person name="Poulain J."/>
            <person name="Riccioni C."/>
            <person name="Rubini A."/>
            <person name="Sitrit Y."/>
            <person name="Splivallo R."/>
            <person name="Traeger S."/>
            <person name="Wang M."/>
            <person name="Zifcakova L."/>
            <person name="Wipf D."/>
            <person name="Zambonelli A."/>
            <person name="Paolocci F."/>
            <person name="Nowrousian M."/>
            <person name="Ottonello S."/>
            <person name="Baldrian P."/>
            <person name="Spatafora J.W."/>
            <person name="Henrissat B."/>
            <person name="Nagy L.G."/>
            <person name="Aury J.M."/>
            <person name="Wincker P."/>
            <person name="Grigoriev I.V."/>
            <person name="Bonfante P."/>
            <person name="Martin F.M."/>
        </authorList>
    </citation>
    <scope>NUCLEOTIDE SEQUENCE [LARGE SCALE GENOMIC DNA]</scope>
    <source>
        <strain evidence="1 2">RN42</strain>
    </source>
</reference>
<dbReference type="EMBL" id="ML119658">
    <property type="protein sequence ID" value="RPA84625.1"/>
    <property type="molecule type" value="Genomic_DNA"/>
</dbReference>
<keyword evidence="2" id="KW-1185">Reference proteome</keyword>
<protein>
    <submittedName>
        <fullName evidence="1">Uncharacterized protein</fullName>
    </submittedName>
</protein>
<gene>
    <name evidence="1" type="ORF">BJ508DRAFT_32757</name>
</gene>